<accession>A0A9D4HYR3</accession>
<evidence type="ECO:0000313" key="3">
    <source>
        <dbReference type="Proteomes" id="UP000828390"/>
    </source>
</evidence>
<evidence type="ECO:0000313" key="2">
    <source>
        <dbReference type="EMBL" id="KAH3737753.1"/>
    </source>
</evidence>
<name>A0A9D4HYR3_DREPO</name>
<protein>
    <submittedName>
        <fullName evidence="2">Uncharacterized protein</fullName>
    </submittedName>
</protein>
<feature type="region of interest" description="Disordered" evidence="1">
    <location>
        <begin position="16"/>
        <end position="42"/>
    </location>
</feature>
<dbReference type="EMBL" id="JAIWYP010000011">
    <property type="protein sequence ID" value="KAH3737753.1"/>
    <property type="molecule type" value="Genomic_DNA"/>
</dbReference>
<dbReference type="AlphaFoldDB" id="A0A9D4HYR3"/>
<gene>
    <name evidence="2" type="ORF">DPMN_044347</name>
</gene>
<evidence type="ECO:0000256" key="1">
    <source>
        <dbReference type="SAM" id="MobiDB-lite"/>
    </source>
</evidence>
<sequence>MASEMLFYYVADASNEGSHSPETIGISARDLDPQNSEDCSVNERSSFQVKNIVVTLWENRA</sequence>
<reference evidence="2" key="2">
    <citation type="submission" date="2020-11" db="EMBL/GenBank/DDBJ databases">
        <authorList>
            <person name="McCartney M.A."/>
            <person name="Auch B."/>
            <person name="Kono T."/>
            <person name="Mallez S."/>
            <person name="Becker A."/>
            <person name="Gohl D.M."/>
            <person name="Silverstein K.A.T."/>
            <person name="Koren S."/>
            <person name="Bechman K.B."/>
            <person name="Herman A."/>
            <person name="Abrahante J.E."/>
            <person name="Garbe J."/>
        </authorList>
    </citation>
    <scope>NUCLEOTIDE SEQUENCE</scope>
    <source>
        <strain evidence="2">Duluth1</strain>
        <tissue evidence="2">Whole animal</tissue>
    </source>
</reference>
<reference evidence="2" key="1">
    <citation type="journal article" date="2019" name="bioRxiv">
        <title>The Genome of the Zebra Mussel, Dreissena polymorpha: A Resource for Invasive Species Research.</title>
        <authorList>
            <person name="McCartney M.A."/>
            <person name="Auch B."/>
            <person name="Kono T."/>
            <person name="Mallez S."/>
            <person name="Zhang Y."/>
            <person name="Obille A."/>
            <person name="Becker A."/>
            <person name="Abrahante J.E."/>
            <person name="Garbe J."/>
            <person name="Badalamenti J.P."/>
            <person name="Herman A."/>
            <person name="Mangelson H."/>
            <person name="Liachko I."/>
            <person name="Sullivan S."/>
            <person name="Sone E.D."/>
            <person name="Koren S."/>
            <person name="Silverstein K.A.T."/>
            <person name="Beckman K.B."/>
            <person name="Gohl D.M."/>
        </authorList>
    </citation>
    <scope>NUCLEOTIDE SEQUENCE</scope>
    <source>
        <strain evidence="2">Duluth1</strain>
        <tissue evidence="2">Whole animal</tissue>
    </source>
</reference>
<comment type="caution">
    <text evidence="2">The sequence shown here is derived from an EMBL/GenBank/DDBJ whole genome shotgun (WGS) entry which is preliminary data.</text>
</comment>
<dbReference type="Proteomes" id="UP000828390">
    <property type="component" value="Unassembled WGS sequence"/>
</dbReference>
<organism evidence="2 3">
    <name type="scientific">Dreissena polymorpha</name>
    <name type="common">Zebra mussel</name>
    <name type="synonym">Mytilus polymorpha</name>
    <dbReference type="NCBI Taxonomy" id="45954"/>
    <lineage>
        <taxon>Eukaryota</taxon>
        <taxon>Metazoa</taxon>
        <taxon>Spiralia</taxon>
        <taxon>Lophotrochozoa</taxon>
        <taxon>Mollusca</taxon>
        <taxon>Bivalvia</taxon>
        <taxon>Autobranchia</taxon>
        <taxon>Heteroconchia</taxon>
        <taxon>Euheterodonta</taxon>
        <taxon>Imparidentia</taxon>
        <taxon>Neoheterodontei</taxon>
        <taxon>Myida</taxon>
        <taxon>Dreissenoidea</taxon>
        <taxon>Dreissenidae</taxon>
        <taxon>Dreissena</taxon>
    </lineage>
</organism>
<proteinExistence type="predicted"/>
<keyword evidence="3" id="KW-1185">Reference proteome</keyword>
<feature type="compositionally biased region" description="Polar residues" evidence="1">
    <location>
        <begin position="33"/>
        <end position="42"/>
    </location>
</feature>